<evidence type="ECO:0000256" key="7">
    <source>
        <dbReference type="SAM" id="MobiDB-lite"/>
    </source>
</evidence>
<dbReference type="Gene3D" id="1.20.1530.20">
    <property type="match status" value="1"/>
</dbReference>
<dbReference type="PANTHER" id="PTHR10361">
    <property type="entry name" value="SODIUM-BILE ACID COTRANSPORTER"/>
    <property type="match status" value="1"/>
</dbReference>
<accession>A0A8K0KRF6</accession>
<organism evidence="9 10">
    <name type="scientific">Ladona fulva</name>
    <name type="common">Scarce chaser dragonfly</name>
    <name type="synonym">Libellula fulva</name>
    <dbReference type="NCBI Taxonomy" id="123851"/>
    <lineage>
        <taxon>Eukaryota</taxon>
        <taxon>Metazoa</taxon>
        <taxon>Ecdysozoa</taxon>
        <taxon>Arthropoda</taxon>
        <taxon>Hexapoda</taxon>
        <taxon>Insecta</taxon>
        <taxon>Pterygota</taxon>
        <taxon>Palaeoptera</taxon>
        <taxon>Odonata</taxon>
        <taxon>Epiprocta</taxon>
        <taxon>Anisoptera</taxon>
        <taxon>Libelluloidea</taxon>
        <taxon>Libellulidae</taxon>
        <taxon>Ladona</taxon>
    </lineage>
</organism>
<dbReference type="InterPro" id="IPR038770">
    <property type="entry name" value="Na+/solute_symporter_sf"/>
</dbReference>
<evidence type="ECO:0000256" key="2">
    <source>
        <dbReference type="ARBA" id="ARBA00006528"/>
    </source>
</evidence>
<evidence type="ECO:0000313" key="9">
    <source>
        <dbReference type="EMBL" id="KAG8239487.1"/>
    </source>
</evidence>
<keyword evidence="10" id="KW-1185">Reference proteome</keyword>
<evidence type="ECO:0000256" key="1">
    <source>
        <dbReference type="ARBA" id="ARBA00004141"/>
    </source>
</evidence>
<comment type="similarity">
    <text evidence="2">Belongs to the bile acid:sodium symporter (BASS) (TC 2.A.28) family.</text>
</comment>
<keyword evidence="3 8" id="KW-0812">Transmembrane</keyword>
<sequence length="209" mass="23013">MPFWIFTLGATIFSSAELSVPYSKIATFAIALVVPLAIGFLLQKKFPKAANFLVHHILKPLCGFLLFFIVIFAIATNLYIFHLFSWKIILCGMGLPWLGFLCGAIAARLFSLSSADILAIAIETGVQNTGIAIFMLRFTLGQPLADLTTVVPVSIAVMTPIPLALFWLYKLFTGQIKLNNKCSEDQNSQRPLRESTIETINGTMTPLDP</sequence>
<feature type="transmembrane region" description="Helical" evidence="8">
    <location>
        <begin position="86"/>
        <end position="110"/>
    </location>
</feature>
<dbReference type="PANTHER" id="PTHR10361:SF28">
    <property type="entry name" value="P3 PROTEIN-RELATED"/>
    <property type="match status" value="1"/>
</dbReference>
<proteinExistence type="inferred from homology"/>
<dbReference type="OrthoDB" id="203097at2759"/>
<feature type="transmembrane region" description="Helical" evidence="8">
    <location>
        <begin position="150"/>
        <end position="169"/>
    </location>
</feature>
<dbReference type="Pfam" id="PF01758">
    <property type="entry name" value="SBF"/>
    <property type="match status" value="1"/>
</dbReference>
<comment type="caution">
    <text evidence="9">The sequence shown here is derived from an EMBL/GenBank/DDBJ whole genome shotgun (WGS) entry which is preliminary data.</text>
</comment>
<evidence type="ECO:0000256" key="8">
    <source>
        <dbReference type="SAM" id="Phobius"/>
    </source>
</evidence>
<keyword evidence="4" id="KW-0769">Symport</keyword>
<evidence type="ECO:0000256" key="5">
    <source>
        <dbReference type="ARBA" id="ARBA00022989"/>
    </source>
</evidence>
<dbReference type="AlphaFoldDB" id="A0A8K0KRF6"/>
<keyword evidence="4" id="KW-0813">Transport</keyword>
<evidence type="ECO:0000256" key="3">
    <source>
        <dbReference type="ARBA" id="ARBA00022692"/>
    </source>
</evidence>
<dbReference type="Proteomes" id="UP000792457">
    <property type="component" value="Unassembled WGS sequence"/>
</dbReference>
<gene>
    <name evidence="9" type="ORF">J437_LFUL018446</name>
</gene>
<feature type="region of interest" description="Disordered" evidence="7">
    <location>
        <begin position="185"/>
        <end position="209"/>
    </location>
</feature>
<reference evidence="9" key="1">
    <citation type="submission" date="2013-04" db="EMBL/GenBank/DDBJ databases">
        <authorList>
            <person name="Qu J."/>
            <person name="Murali S.C."/>
            <person name="Bandaranaike D."/>
            <person name="Bellair M."/>
            <person name="Blankenburg K."/>
            <person name="Chao H."/>
            <person name="Dinh H."/>
            <person name="Doddapaneni H."/>
            <person name="Downs B."/>
            <person name="Dugan-Rocha S."/>
            <person name="Elkadiri S."/>
            <person name="Gnanaolivu R.D."/>
            <person name="Hernandez B."/>
            <person name="Javaid M."/>
            <person name="Jayaseelan J.C."/>
            <person name="Lee S."/>
            <person name="Li M."/>
            <person name="Ming W."/>
            <person name="Munidasa M."/>
            <person name="Muniz J."/>
            <person name="Nguyen L."/>
            <person name="Ongeri F."/>
            <person name="Osuji N."/>
            <person name="Pu L.-L."/>
            <person name="Puazo M."/>
            <person name="Qu C."/>
            <person name="Quiroz J."/>
            <person name="Raj R."/>
            <person name="Weissenberger G."/>
            <person name="Xin Y."/>
            <person name="Zou X."/>
            <person name="Han Y."/>
            <person name="Richards S."/>
            <person name="Worley K."/>
            <person name="Muzny D."/>
            <person name="Gibbs R."/>
        </authorList>
    </citation>
    <scope>NUCLEOTIDE SEQUENCE</scope>
    <source>
        <strain evidence="9">Sampled in the wild</strain>
    </source>
</reference>
<dbReference type="GO" id="GO:0015293">
    <property type="term" value="F:symporter activity"/>
    <property type="evidence" value="ECO:0007669"/>
    <property type="project" value="UniProtKB-KW"/>
</dbReference>
<dbReference type="InterPro" id="IPR002657">
    <property type="entry name" value="BilAc:Na_symport/Acr3"/>
</dbReference>
<evidence type="ECO:0000256" key="6">
    <source>
        <dbReference type="ARBA" id="ARBA00023136"/>
    </source>
</evidence>
<protein>
    <submittedName>
        <fullName evidence="9">Uncharacterized protein</fullName>
    </submittedName>
</protein>
<reference evidence="9" key="2">
    <citation type="submission" date="2017-10" db="EMBL/GenBank/DDBJ databases">
        <title>Ladona fulva Genome sequencing and assembly.</title>
        <authorList>
            <person name="Murali S."/>
            <person name="Richards S."/>
            <person name="Bandaranaike D."/>
            <person name="Bellair M."/>
            <person name="Blankenburg K."/>
            <person name="Chao H."/>
            <person name="Dinh H."/>
            <person name="Doddapaneni H."/>
            <person name="Dugan-Rocha S."/>
            <person name="Elkadiri S."/>
            <person name="Gnanaolivu R."/>
            <person name="Hernandez B."/>
            <person name="Skinner E."/>
            <person name="Javaid M."/>
            <person name="Lee S."/>
            <person name="Li M."/>
            <person name="Ming W."/>
            <person name="Munidasa M."/>
            <person name="Muniz J."/>
            <person name="Nguyen L."/>
            <person name="Hughes D."/>
            <person name="Osuji N."/>
            <person name="Pu L.-L."/>
            <person name="Puazo M."/>
            <person name="Qu C."/>
            <person name="Quiroz J."/>
            <person name="Raj R."/>
            <person name="Weissenberger G."/>
            <person name="Xin Y."/>
            <person name="Zou X."/>
            <person name="Han Y."/>
            <person name="Worley K."/>
            <person name="Muzny D."/>
            <person name="Gibbs R."/>
        </authorList>
    </citation>
    <scope>NUCLEOTIDE SEQUENCE</scope>
    <source>
        <strain evidence="9">Sampled in the wild</strain>
    </source>
</reference>
<comment type="subcellular location">
    <subcellularLocation>
        <location evidence="1">Membrane</location>
        <topology evidence="1">Multi-pass membrane protein</topology>
    </subcellularLocation>
</comment>
<evidence type="ECO:0000313" key="10">
    <source>
        <dbReference type="Proteomes" id="UP000792457"/>
    </source>
</evidence>
<keyword evidence="6 8" id="KW-0472">Membrane</keyword>
<feature type="transmembrane region" description="Helical" evidence="8">
    <location>
        <begin position="62"/>
        <end position="80"/>
    </location>
</feature>
<dbReference type="InterPro" id="IPR004710">
    <property type="entry name" value="Bilac:Na_transpt"/>
</dbReference>
<keyword evidence="5 8" id="KW-1133">Transmembrane helix</keyword>
<feature type="transmembrane region" description="Helical" evidence="8">
    <location>
        <begin position="117"/>
        <end position="138"/>
    </location>
</feature>
<feature type="compositionally biased region" description="Polar residues" evidence="7">
    <location>
        <begin position="197"/>
        <end position="209"/>
    </location>
</feature>
<evidence type="ECO:0000256" key="4">
    <source>
        <dbReference type="ARBA" id="ARBA00022847"/>
    </source>
</evidence>
<feature type="transmembrane region" description="Helical" evidence="8">
    <location>
        <begin position="25"/>
        <end position="42"/>
    </location>
</feature>
<dbReference type="EMBL" id="KZ309672">
    <property type="protein sequence ID" value="KAG8239487.1"/>
    <property type="molecule type" value="Genomic_DNA"/>
</dbReference>
<name>A0A8K0KRF6_LADFU</name>
<dbReference type="GO" id="GO:0016020">
    <property type="term" value="C:membrane"/>
    <property type="evidence" value="ECO:0007669"/>
    <property type="project" value="UniProtKB-SubCell"/>
</dbReference>